<proteinExistence type="predicted"/>
<evidence type="ECO:0000256" key="1">
    <source>
        <dbReference type="SAM" id="SignalP"/>
    </source>
</evidence>
<evidence type="ECO:0000313" key="2">
    <source>
        <dbReference type="EMBL" id="KAK3597693.1"/>
    </source>
</evidence>
<keyword evidence="1" id="KW-0732">Signal</keyword>
<name>A0AAE0STK5_9BIVA</name>
<dbReference type="Gene3D" id="2.40.50.120">
    <property type="match status" value="1"/>
</dbReference>
<gene>
    <name evidence="2" type="ORF">CHS0354_040069</name>
</gene>
<comment type="caution">
    <text evidence="2">The sequence shown here is derived from an EMBL/GenBank/DDBJ whole genome shotgun (WGS) entry which is preliminary data.</text>
</comment>
<dbReference type="AlphaFoldDB" id="A0AAE0STK5"/>
<keyword evidence="3" id="KW-1185">Reference proteome</keyword>
<feature type="chain" id="PRO_5042177936" evidence="1">
    <location>
        <begin position="23"/>
        <end position="163"/>
    </location>
</feature>
<feature type="signal peptide" evidence="1">
    <location>
        <begin position="1"/>
        <end position="22"/>
    </location>
</feature>
<reference evidence="2" key="2">
    <citation type="journal article" date="2021" name="Genome Biol. Evol.">
        <title>Developing a high-quality reference genome for a parasitic bivalve with doubly uniparental inheritance (Bivalvia: Unionida).</title>
        <authorList>
            <person name="Smith C.H."/>
        </authorList>
    </citation>
    <scope>NUCLEOTIDE SEQUENCE</scope>
    <source>
        <strain evidence="2">CHS0354</strain>
        <tissue evidence="2">Mantle</tissue>
    </source>
</reference>
<sequence>MEKSVIFLQSLLVLLLAKYVASSRTNCTCEWLKDFCKANITAVQGKVLGSQPADSNGSIPSDENTVVHKTRYRVNLTQIIINGSYELHLENNTFKIPVRTENPCHFNFTTGKSYVFLGFLNNHGKYSKLECTLDIPSRNKTTISAGFALGGDDTNFREICTMG</sequence>
<evidence type="ECO:0000313" key="3">
    <source>
        <dbReference type="Proteomes" id="UP001195483"/>
    </source>
</evidence>
<reference evidence="2" key="1">
    <citation type="journal article" date="2021" name="Genome Biol. Evol.">
        <title>A High-Quality Reference Genome for a Parasitic Bivalve with Doubly Uniparental Inheritance (Bivalvia: Unionida).</title>
        <authorList>
            <person name="Smith C.H."/>
        </authorList>
    </citation>
    <scope>NUCLEOTIDE SEQUENCE</scope>
    <source>
        <strain evidence="2">CHS0354</strain>
    </source>
</reference>
<dbReference type="Proteomes" id="UP001195483">
    <property type="component" value="Unassembled WGS sequence"/>
</dbReference>
<reference evidence="2" key="3">
    <citation type="submission" date="2023-05" db="EMBL/GenBank/DDBJ databases">
        <authorList>
            <person name="Smith C.H."/>
        </authorList>
    </citation>
    <scope>NUCLEOTIDE SEQUENCE</scope>
    <source>
        <strain evidence="2">CHS0354</strain>
        <tissue evidence="2">Mantle</tissue>
    </source>
</reference>
<dbReference type="EMBL" id="JAEAOA010002328">
    <property type="protein sequence ID" value="KAK3597693.1"/>
    <property type="molecule type" value="Genomic_DNA"/>
</dbReference>
<protein>
    <submittedName>
        <fullName evidence="2">Uncharacterized protein</fullName>
    </submittedName>
</protein>
<organism evidence="2 3">
    <name type="scientific">Potamilus streckersoni</name>
    <dbReference type="NCBI Taxonomy" id="2493646"/>
    <lineage>
        <taxon>Eukaryota</taxon>
        <taxon>Metazoa</taxon>
        <taxon>Spiralia</taxon>
        <taxon>Lophotrochozoa</taxon>
        <taxon>Mollusca</taxon>
        <taxon>Bivalvia</taxon>
        <taxon>Autobranchia</taxon>
        <taxon>Heteroconchia</taxon>
        <taxon>Palaeoheterodonta</taxon>
        <taxon>Unionida</taxon>
        <taxon>Unionoidea</taxon>
        <taxon>Unionidae</taxon>
        <taxon>Ambleminae</taxon>
        <taxon>Lampsilini</taxon>
        <taxon>Potamilus</taxon>
    </lineage>
</organism>
<accession>A0AAE0STK5</accession>
<dbReference type="InterPro" id="IPR008993">
    <property type="entry name" value="TIMP-like_OB-fold"/>
</dbReference>